<feature type="transmembrane region" description="Helical" evidence="5">
    <location>
        <begin position="414"/>
        <end position="432"/>
    </location>
</feature>
<dbReference type="Proteomes" id="UP001597560">
    <property type="component" value="Unassembled WGS sequence"/>
</dbReference>
<feature type="transmembrane region" description="Helical" evidence="5">
    <location>
        <begin position="210"/>
        <end position="232"/>
    </location>
</feature>
<feature type="transmembrane region" description="Helical" evidence="5">
    <location>
        <begin position="438"/>
        <end position="461"/>
    </location>
</feature>
<feature type="transmembrane region" description="Helical" evidence="5">
    <location>
        <begin position="325"/>
        <end position="342"/>
    </location>
</feature>
<comment type="subcellular location">
    <subcellularLocation>
        <location evidence="1">Membrane</location>
        <topology evidence="1">Multi-pass membrane protein</topology>
    </subcellularLocation>
</comment>
<keyword evidence="4 5" id="KW-0472">Membrane</keyword>
<dbReference type="InterPro" id="IPR002797">
    <property type="entry name" value="Polysacc_synth"/>
</dbReference>
<dbReference type="PANTHER" id="PTHR43424">
    <property type="entry name" value="LOCUS PUTATIVE PROTEIN 1-RELATED"/>
    <property type="match status" value="1"/>
</dbReference>
<feature type="transmembrane region" description="Helical" evidence="5">
    <location>
        <begin position="290"/>
        <end position="313"/>
    </location>
</feature>
<sequence length="476" mass="53847">MGSVKKNAVYNILLAVSQVLLPLVTFPYISRILLPTGVGTYTFVDSYTQYFVLVAALGIPIYGMREIAKAKGNYEERSAVFSELLSIHFLVSLVVFSLYVTSFFLLPQLSGYRAMFWVGSTLLLSNVFVMEWFFQGMEQFPFITIRTLAIRLLTVVAIFVFIRTKEDTFLYYAINCISVAVNALVNCWFAKGFIKFSFQGLHLKRHLRPLFYIFSTGLVSSVYTLLDSVILGFLTNTEQVGFYTTAVKLSKILIMILVAFTTVLVPPLALAYKEQRYTDAKALLSKSFNYVVFISVPLSMGIFVIAKPLILLFSGDNFLPSVTSLKILSPTVLIIGLSYVFGQQIINTTGNERYFLRCTMIGMLISLLLNMLLIPHIQQTGAAITNLTVELTVMLLLIYVALQKVPFNPQWINLLKAVIACLPFFLISYWVENMHWPLLFQLISIIIASGAAYILIQYFIWRSNLFPEIIGLLRKK</sequence>
<dbReference type="Pfam" id="PF01943">
    <property type="entry name" value="Polysacc_synt"/>
    <property type="match status" value="1"/>
</dbReference>
<keyword evidence="2 5" id="KW-0812">Transmembrane</keyword>
<evidence type="ECO:0000256" key="1">
    <source>
        <dbReference type="ARBA" id="ARBA00004141"/>
    </source>
</evidence>
<feature type="transmembrane region" description="Helical" evidence="5">
    <location>
        <begin position="169"/>
        <end position="189"/>
    </location>
</feature>
<feature type="transmembrane region" description="Helical" evidence="5">
    <location>
        <begin position="12"/>
        <end position="34"/>
    </location>
</feature>
<evidence type="ECO:0000256" key="5">
    <source>
        <dbReference type="SAM" id="Phobius"/>
    </source>
</evidence>
<feature type="transmembrane region" description="Helical" evidence="5">
    <location>
        <begin position="383"/>
        <end position="402"/>
    </location>
</feature>
<evidence type="ECO:0000256" key="4">
    <source>
        <dbReference type="ARBA" id="ARBA00023136"/>
    </source>
</evidence>
<feature type="transmembrane region" description="Helical" evidence="5">
    <location>
        <begin position="145"/>
        <end position="163"/>
    </location>
</feature>
<feature type="transmembrane region" description="Helical" evidence="5">
    <location>
        <begin position="112"/>
        <end position="133"/>
    </location>
</feature>
<dbReference type="CDD" id="cd13128">
    <property type="entry name" value="MATE_Wzx_like"/>
    <property type="match status" value="1"/>
</dbReference>
<evidence type="ECO:0000313" key="6">
    <source>
        <dbReference type="EMBL" id="MFD2965323.1"/>
    </source>
</evidence>
<keyword evidence="3 5" id="KW-1133">Transmembrane helix</keyword>
<organism evidence="6 7">
    <name type="scientific">Olivibacter jilunii</name>
    <dbReference type="NCBI Taxonomy" id="985016"/>
    <lineage>
        <taxon>Bacteria</taxon>
        <taxon>Pseudomonadati</taxon>
        <taxon>Bacteroidota</taxon>
        <taxon>Sphingobacteriia</taxon>
        <taxon>Sphingobacteriales</taxon>
        <taxon>Sphingobacteriaceae</taxon>
        <taxon>Olivibacter</taxon>
    </lineage>
</organism>
<dbReference type="PANTHER" id="PTHR43424:SF1">
    <property type="entry name" value="LOCUS PUTATIVE PROTEIN 1-RELATED"/>
    <property type="match status" value="1"/>
</dbReference>
<name>A0ABW6B9Q9_9SPHI</name>
<gene>
    <name evidence="6" type="ORF">ACFS6J_26215</name>
</gene>
<feature type="transmembrane region" description="Helical" evidence="5">
    <location>
        <begin position="252"/>
        <end position="270"/>
    </location>
</feature>
<feature type="transmembrane region" description="Helical" evidence="5">
    <location>
        <begin position="354"/>
        <end position="377"/>
    </location>
</feature>
<dbReference type="InterPro" id="IPR052556">
    <property type="entry name" value="PolySynth_Transporter"/>
</dbReference>
<feature type="transmembrane region" description="Helical" evidence="5">
    <location>
        <begin position="84"/>
        <end position="106"/>
    </location>
</feature>
<comment type="caution">
    <text evidence="6">The sequence shown here is derived from an EMBL/GenBank/DDBJ whole genome shotgun (WGS) entry which is preliminary data.</text>
</comment>
<proteinExistence type="predicted"/>
<evidence type="ECO:0000256" key="2">
    <source>
        <dbReference type="ARBA" id="ARBA00022692"/>
    </source>
</evidence>
<evidence type="ECO:0000256" key="3">
    <source>
        <dbReference type="ARBA" id="ARBA00022989"/>
    </source>
</evidence>
<protein>
    <submittedName>
        <fullName evidence="6">Flippase</fullName>
    </submittedName>
</protein>
<reference evidence="7" key="1">
    <citation type="journal article" date="2019" name="Int. J. Syst. Evol. Microbiol.">
        <title>The Global Catalogue of Microorganisms (GCM) 10K type strain sequencing project: providing services to taxonomists for standard genome sequencing and annotation.</title>
        <authorList>
            <consortium name="The Broad Institute Genomics Platform"/>
            <consortium name="The Broad Institute Genome Sequencing Center for Infectious Disease"/>
            <person name="Wu L."/>
            <person name="Ma J."/>
        </authorList>
    </citation>
    <scope>NUCLEOTIDE SEQUENCE [LARGE SCALE GENOMIC DNA]</scope>
    <source>
        <strain evidence="7">KCTC 23098</strain>
    </source>
</reference>
<feature type="transmembrane region" description="Helical" evidence="5">
    <location>
        <begin position="46"/>
        <end position="63"/>
    </location>
</feature>
<evidence type="ECO:0000313" key="7">
    <source>
        <dbReference type="Proteomes" id="UP001597560"/>
    </source>
</evidence>
<accession>A0ABW6B9Q9</accession>
<dbReference type="RefSeq" id="WP_377613299.1">
    <property type="nucleotide sequence ID" value="NZ_JBHUPA010000029.1"/>
</dbReference>
<dbReference type="EMBL" id="JBHUPA010000029">
    <property type="protein sequence ID" value="MFD2965323.1"/>
    <property type="molecule type" value="Genomic_DNA"/>
</dbReference>
<keyword evidence="7" id="KW-1185">Reference proteome</keyword>